<protein>
    <recommendedName>
        <fullName evidence="7">MICOS complex subunit</fullName>
    </recommendedName>
</protein>
<comment type="function">
    <text evidence="7">Component of the MICOS complex, a large protein complex of the mitochondrial inner membrane that plays crucial roles in the maintenance of crista junctions, inner membrane architecture, and formation of contact sites to the outer membrane.</text>
</comment>
<comment type="subunit">
    <text evidence="7">Component of the mitochondrial contact site and cristae organizing system (MICOS) complex.</text>
</comment>
<dbReference type="InterPro" id="IPR033182">
    <property type="entry name" value="MIC26/MIC27_animal"/>
</dbReference>
<keyword evidence="10" id="KW-1185">Reference proteome</keyword>
<keyword evidence="4" id="KW-1133">Transmembrane helix</keyword>
<accession>A0ABM5L3C1</accession>
<dbReference type="EnsemblMetazoa" id="XM_050660989.1">
    <property type="protein sequence ID" value="XP_050516946.1"/>
    <property type="gene ID" value="LOC126891723"/>
</dbReference>
<feature type="chain" id="PRO_5046689186" description="MICOS complex subunit" evidence="8">
    <location>
        <begin position="18"/>
        <end position="231"/>
    </location>
</feature>
<dbReference type="GeneID" id="126891723"/>
<feature type="signal peptide" evidence="8">
    <location>
        <begin position="1"/>
        <end position="17"/>
    </location>
</feature>
<proteinExistence type="inferred from homology"/>
<evidence type="ECO:0000256" key="2">
    <source>
        <dbReference type="ARBA" id="ARBA00010904"/>
    </source>
</evidence>
<sequence length="231" mass="25483">MLKQQVFTRCLVPTVLAAVATDTKEKAVSDNKIDPKLCRPSELPLYTPDPIHNVKQIDDSESNQLEEAIRATRLKLVEINKEVEAYKRVGVEQFEKGKDELDWVVNYLRQEDNTLPKVGAIGIGGLTGLIFGLRGGFIKKTVYAAVGALGISAVCYPKEASEYSQVALTEGKKYAVVAYNFVHGVKKDDPPLELPSLPKLPTSLDEAWESVKSFVSSDSSEKTPEKSKDQQ</sequence>
<evidence type="ECO:0000256" key="1">
    <source>
        <dbReference type="ARBA" id="ARBA00004325"/>
    </source>
</evidence>
<keyword evidence="7" id="KW-0999">Mitochondrion inner membrane</keyword>
<keyword evidence="8" id="KW-0732">Signal</keyword>
<reference evidence="9" key="1">
    <citation type="submission" date="2025-05" db="UniProtKB">
        <authorList>
            <consortium name="EnsemblMetazoa"/>
        </authorList>
    </citation>
    <scope>IDENTIFICATION</scope>
</reference>
<evidence type="ECO:0000313" key="10">
    <source>
        <dbReference type="Proteomes" id="UP001652700"/>
    </source>
</evidence>
<comment type="subcellular location">
    <subcellularLocation>
        <location evidence="7">Mitochondrion inner membrane</location>
    </subcellularLocation>
    <subcellularLocation>
        <location evidence="1">Mitochondrion membrane</location>
    </subcellularLocation>
</comment>
<organism evidence="9 10">
    <name type="scientific">Diabrotica virgifera virgifera</name>
    <name type="common">western corn rootworm</name>
    <dbReference type="NCBI Taxonomy" id="50390"/>
    <lineage>
        <taxon>Eukaryota</taxon>
        <taxon>Metazoa</taxon>
        <taxon>Ecdysozoa</taxon>
        <taxon>Arthropoda</taxon>
        <taxon>Hexapoda</taxon>
        <taxon>Insecta</taxon>
        <taxon>Pterygota</taxon>
        <taxon>Neoptera</taxon>
        <taxon>Endopterygota</taxon>
        <taxon>Coleoptera</taxon>
        <taxon>Polyphaga</taxon>
        <taxon>Cucujiformia</taxon>
        <taxon>Chrysomeloidea</taxon>
        <taxon>Chrysomelidae</taxon>
        <taxon>Galerucinae</taxon>
        <taxon>Diabroticina</taxon>
        <taxon>Diabroticites</taxon>
        <taxon>Diabrotica</taxon>
    </lineage>
</organism>
<name>A0ABM5L3C1_DIAVI</name>
<dbReference type="PANTHER" id="PTHR14564">
    <property type="entry name" value="MICOS COMPLEX SUBUNIT MIC26 / MIC27 FAMILY MEMBER"/>
    <property type="match status" value="1"/>
</dbReference>
<keyword evidence="6" id="KW-0472">Membrane</keyword>
<evidence type="ECO:0000313" key="9">
    <source>
        <dbReference type="EnsemblMetazoa" id="XP_050516946.1"/>
    </source>
</evidence>
<dbReference type="RefSeq" id="XP_050516946.1">
    <property type="nucleotide sequence ID" value="XM_050660989.1"/>
</dbReference>
<dbReference type="InterPro" id="IPR019166">
    <property type="entry name" value="MIC26/MIC27"/>
</dbReference>
<evidence type="ECO:0000256" key="8">
    <source>
        <dbReference type="SAM" id="SignalP"/>
    </source>
</evidence>
<keyword evidence="5 7" id="KW-0496">Mitochondrion</keyword>
<dbReference type="Pfam" id="PF09769">
    <property type="entry name" value="ApoO"/>
    <property type="match status" value="1"/>
</dbReference>
<evidence type="ECO:0000256" key="4">
    <source>
        <dbReference type="ARBA" id="ARBA00022989"/>
    </source>
</evidence>
<dbReference type="Proteomes" id="UP001652700">
    <property type="component" value="Unplaced"/>
</dbReference>
<evidence type="ECO:0000256" key="7">
    <source>
        <dbReference type="RuleBase" id="RU363021"/>
    </source>
</evidence>
<comment type="similarity">
    <text evidence="2">Belongs to the apolipoprotein O/MICOS complex subunit Mic27 family.</text>
</comment>
<evidence type="ECO:0000256" key="5">
    <source>
        <dbReference type="ARBA" id="ARBA00023128"/>
    </source>
</evidence>
<keyword evidence="3" id="KW-0812">Transmembrane</keyword>
<evidence type="ECO:0000256" key="6">
    <source>
        <dbReference type="ARBA" id="ARBA00023136"/>
    </source>
</evidence>
<evidence type="ECO:0000256" key="3">
    <source>
        <dbReference type="ARBA" id="ARBA00022692"/>
    </source>
</evidence>